<comment type="caution">
    <text evidence="1">The sequence shown here is derived from an EMBL/GenBank/DDBJ whole genome shotgun (WGS) entry which is preliminary data.</text>
</comment>
<dbReference type="Gene3D" id="3.40.50.150">
    <property type="entry name" value="Vaccinia Virus protein VP39"/>
    <property type="match status" value="1"/>
</dbReference>
<dbReference type="EMBL" id="JBALHR010000002">
    <property type="protein sequence ID" value="MEH7827224.1"/>
    <property type="molecule type" value="Genomic_DNA"/>
</dbReference>
<dbReference type="Proteomes" id="UP001431963">
    <property type="component" value="Unassembled WGS sequence"/>
</dbReference>
<proteinExistence type="predicted"/>
<keyword evidence="2" id="KW-1185">Reference proteome</keyword>
<dbReference type="InterPro" id="IPR029063">
    <property type="entry name" value="SAM-dependent_MTases_sf"/>
</dbReference>
<organism evidence="1 2">
    <name type="scientific">Gemmobacter denitrificans</name>
    <dbReference type="NCBI Taxonomy" id="3123040"/>
    <lineage>
        <taxon>Bacteria</taxon>
        <taxon>Pseudomonadati</taxon>
        <taxon>Pseudomonadota</taxon>
        <taxon>Alphaproteobacteria</taxon>
        <taxon>Rhodobacterales</taxon>
        <taxon>Paracoccaceae</taxon>
        <taxon>Gemmobacter</taxon>
    </lineage>
</organism>
<dbReference type="RefSeq" id="WP_335419685.1">
    <property type="nucleotide sequence ID" value="NZ_JBALHR010000002.1"/>
</dbReference>
<evidence type="ECO:0000313" key="2">
    <source>
        <dbReference type="Proteomes" id="UP001431963"/>
    </source>
</evidence>
<keyword evidence="1" id="KW-0808">Transferase</keyword>
<accession>A0ABU8BR95</accession>
<dbReference type="SUPFAM" id="SSF53335">
    <property type="entry name" value="S-adenosyl-L-methionine-dependent methyltransferases"/>
    <property type="match status" value="1"/>
</dbReference>
<gene>
    <name evidence="1" type="ORF">V6590_03615</name>
</gene>
<dbReference type="GO" id="GO:0008168">
    <property type="term" value="F:methyltransferase activity"/>
    <property type="evidence" value="ECO:0007669"/>
    <property type="project" value="UniProtKB-KW"/>
</dbReference>
<dbReference type="EC" id="2.1.-.-" evidence="1"/>
<protein>
    <submittedName>
        <fullName evidence="1">Class I SAM-dependent methyltransferase</fullName>
        <ecNumber evidence="1">2.1.-.-</ecNumber>
    </submittedName>
</protein>
<sequence>MRADHAALIEREAKFPTGHREGYAGFERTMQIMRDTFYEEFLRNSSQKYPNTNEVLAAIGDYPPEEFSNPYPMTPEQIASLTRAVQRKYVLRFKNIRRSWAHLVQYMPELMRKGAPPRDVLELSSAHGATLEILRHKGHRVVGNDFPNFLSRRNGLKSHLRRVNEFDPEQHRDDAGYLDENGVAQGWAYQPLIESIGLDVRLFDAGIVPYPFEDGSFDTLLTFDAIEHYCNPLDWIVLADEFTRVARRSVLIVANPVQEHMVADKDYMAAFHEAQNALRNYGRDGWECVHAGVYRHQLTVFKLARYA</sequence>
<reference evidence="1" key="1">
    <citation type="submission" date="2024-02" db="EMBL/GenBank/DDBJ databases">
        <title>Genome sequences of strain Gemmobacter sp. JM10B15.</title>
        <authorList>
            <person name="Zhang M."/>
        </authorList>
    </citation>
    <scope>NUCLEOTIDE SEQUENCE</scope>
    <source>
        <strain evidence="1">JM10B15</strain>
    </source>
</reference>
<name>A0ABU8BR95_9RHOB</name>
<keyword evidence="1" id="KW-0489">Methyltransferase</keyword>
<dbReference type="GO" id="GO:0032259">
    <property type="term" value="P:methylation"/>
    <property type="evidence" value="ECO:0007669"/>
    <property type="project" value="UniProtKB-KW"/>
</dbReference>
<evidence type="ECO:0000313" key="1">
    <source>
        <dbReference type="EMBL" id="MEH7827224.1"/>
    </source>
</evidence>